<feature type="coiled-coil region" evidence="1">
    <location>
        <begin position="35"/>
        <end position="69"/>
    </location>
</feature>
<evidence type="ECO:0000313" key="3">
    <source>
        <dbReference type="EMBL" id="GAW07712.1"/>
    </source>
</evidence>
<dbReference type="Proteomes" id="UP000188533">
    <property type="component" value="Unassembled WGS sequence"/>
</dbReference>
<reference evidence="3 4" key="2">
    <citation type="submission" date="2017-02" db="EMBL/GenBank/DDBJ databases">
        <title>A genome survey and senescence transcriptome analysis in Lentinula edodes.</title>
        <authorList>
            <person name="Sakamoto Y."/>
            <person name="Nakade K."/>
            <person name="Sato S."/>
            <person name="Yoshida Y."/>
            <person name="Miyazaki K."/>
            <person name="Natsume S."/>
            <person name="Konno N."/>
        </authorList>
    </citation>
    <scope>NUCLEOTIDE SEQUENCE [LARGE SCALE GENOMIC DNA]</scope>
    <source>
        <strain evidence="3 4">NBRC 111202</strain>
    </source>
</reference>
<keyword evidence="4" id="KW-1185">Reference proteome</keyword>
<sequence>MSKRSLPWSGTDEHEYDEDYSPYTSIKRVRLIMQNGRYEDELDLLRSKTKELQARVAELDHEIDEIINLDMDDVVSLKQDVHFYYHQYRRARLEALELREELAKSRTIESNETTGHKPSDELILLRAELAELERQRNSDIRDRGSRGIKEVESAVSNMTNFREASIKGVLNGIIEHKSSDEVIALRAQLESPTNTDVKESPGEIEEEGDASSDIQVFNNNPLSTQSFPQSDDSSALTKGTINAETCKTQTLCYPDDAPSFGWFFDAFDYLNVDLGSQYLTLLRYWVDHERKNQWQCSETGAITATRLMLTKMAVHLQDLLSNYGPGGLAYNRNGDPSLRMEY</sequence>
<keyword evidence="1" id="KW-0175">Coiled coil</keyword>
<feature type="region of interest" description="Disordered" evidence="2">
    <location>
        <begin position="190"/>
        <end position="236"/>
    </location>
</feature>
<feature type="compositionally biased region" description="Polar residues" evidence="2">
    <location>
        <begin position="212"/>
        <end position="236"/>
    </location>
</feature>
<dbReference type="AlphaFoldDB" id="A0A1Q3EKI2"/>
<evidence type="ECO:0000256" key="1">
    <source>
        <dbReference type="SAM" id="Coils"/>
    </source>
</evidence>
<reference evidence="3 4" key="1">
    <citation type="submission" date="2016-08" db="EMBL/GenBank/DDBJ databases">
        <authorList>
            <consortium name="Lentinula edodes genome sequencing consortium"/>
            <person name="Sakamoto Y."/>
            <person name="Nakade K."/>
            <person name="Sato S."/>
            <person name="Yoshida Y."/>
            <person name="Miyazaki K."/>
            <person name="Natsume S."/>
            <person name="Konno N."/>
        </authorList>
    </citation>
    <scope>NUCLEOTIDE SEQUENCE [LARGE SCALE GENOMIC DNA]</scope>
    <source>
        <strain evidence="3 4">NBRC 111202</strain>
    </source>
</reference>
<protein>
    <submittedName>
        <fullName evidence="3">Uncharacterized protein</fullName>
    </submittedName>
</protein>
<proteinExistence type="predicted"/>
<organism evidence="3 4">
    <name type="scientific">Lentinula edodes</name>
    <name type="common">Shiitake mushroom</name>
    <name type="synonym">Lentinus edodes</name>
    <dbReference type="NCBI Taxonomy" id="5353"/>
    <lineage>
        <taxon>Eukaryota</taxon>
        <taxon>Fungi</taxon>
        <taxon>Dikarya</taxon>
        <taxon>Basidiomycota</taxon>
        <taxon>Agaricomycotina</taxon>
        <taxon>Agaricomycetes</taxon>
        <taxon>Agaricomycetidae</taxon>
        <taxon>Agaricales</taxon>
        <taxon>Marasmiineae</taxon>
        <taxon>Omphalotaceae</taxon>
        <taxon>Lentinula</taxon>
    </lineage>
</organism>
<evidence type="ECO:0000313" key="4">
    <source>
        <dbReference type="Proteomes" id="UP000188533"/>
    </source>
</evidence>
<name>A0A1Q3EKI2_LENED</name>
<evidence type="ECO:0000256" key="2">
    <source>
        <dbReference type="SAM" id="MobiDB-lite"/>
    </source>
</evidence>
<accession>A0A1Q3EKI2</accession>
<gene>
    <name evidence="3" type="ORF">LENED_009722</name>
</gene>
<comment type="caution">
    <text evidence="3">The sequence shown here is derived from an EMBL/GenBank/DDBJ whole genome shotgun (WGS) entry which is preliminary data.</text>
</comment>
<dbReference type="EMBL" id="BDGU01000483">
    <property type="protein sequence ID" value="GAW07712.1"/>
    <property type="molecule type" value="Genomic_DNA"/>
</dbReference>